<dbReference type="InterPro" id="IPR014729">
    <property type="entry name" value="Rossmann-like_a/b/a_fold"/>
</dbReference>
<feature type="coiled-coil region" evidence="1">
    <location>
        <begin position="39"/>
        <end position="70"/>
    </location>
</feature>
<evidence type="ECO:0000313" key="3">
    <source>
        <dbReference type="EMBL" id="ELT90274.1"/>
    </source>
</evidence>
<dbReference type="SUPFAM" id="SSF52402">
    <property type="entry name" value="Adenine nucleotide alpha hydrolases-like"/>
    <property type="match status" value="1"/>
</dbReference>
<dbReference type="OMA" id="ENCKRAA"/>
<evidence type="ECO:0000256" key="1">
    <source>
        <dbReference type="SAM" id="Coils"/>
    </source>
</evidence>
<accession>R7T995</accession>
<proteinExistence type="predicted"/>
<dbReference type="InterPro" id="IPR006016">
    <property type="entry name" value="UspA"/>
</dbReference>
<keyword evidence="1" id="KW-0175">Coiled coil</keyword>
<evidence type="ECO:0000259" key="2">
    <source>
        <dbReference type="Pfam" id="PF00582"/>
    </source>
</evidence>
<protein>
    <recommendedName>
        <fullName evidence="2">UspA domain-containing protein</fullName>
    </recommendedName>
</protein>
<evidence type="ECO:0000313" key="4">
    <source>
        <dbReference type="EnsemblMetazoa" id="CapteP225107"/>
    </source>
</evidence>
<dbReference type="Gene3D" id="3.40.50.620">
    <property type="entry name" value="HUPs"/>
    <property type="match status" value="1"/>
</dbReference>
<dbReference type="OrthoDB" id="843225at2759"/>
<dbReference type="EMBL" id="AMQN01003117">
    <property type="status" value="NOT_ANNOTATED_CDS"/>
    <property type="molecule type" value="Genomic_DNA"/>
</dbReference>
<dbReference type="InterPro" id="IPR006015">
    <property type="entry name" value="Universal_stress_UspA"/>
</dbReference>
<dbReference type="Proteomes" id="UP000014760">
    <property type="component" value="Unassembled WGS sequence"/>
</dbReference>
<dbReference type="PANTHER" id="PTHR46989:SF3">
    <property type="entry name" value="USPA DOMAIN-CONTAINING PROTEIN"/>
    <property type="match status" value="1"/>
</dbReference>
<dbReference type="HOGENOM" id="CLU_049301_9_2_1"/>
<reference evidence="3 5" key="2">
    <citation type="journal article" date="2013" name="Nature">
        <title>Insights into bilaterian evolution from three spiralian genomes.</title>
        <authorList>
            <person name="Simakov O."/>
            <person name="Marletaz F."/>
            <person name="Cho S.J."/>
            <person name="Edsinger-Gonzales E."/>
            <person name="Havlak P."/>
            <person name="Hellsten U."/>
            <person name="Kuo D.H."/>
            <person name="Larsson T."/>
            <person name="Lv J."/>
            <person name="Arendt D."/>
            <person name="Savage R."/>
            <person name="Osoegawa K."/>
            <person name="de Jong P."/>
            <person name="Grimwood J."/>
            <person name="Chapman J.A."/>
            <person name="Shapiro H."/>
            <person name="Aerts A."/>
            <person name="Otillar R.P."/>
            <person name="Terry A.Y."/>
            <person name="Boore J.L."/>
            <person name="Grigoriev I.V."/>
            <person name="Lindberg D.R."/>
            <person name="Seaver E.C."/>
            <person name="Weisblat D.A."/>
            <person name="Putnam N.H."/>
            <person name="Rokhsar D.S."/>
        </authorList>
    </citation>
    <scope>NUCLEOTIDE SEQUENCE</scope>
    <source>
        <strain evidence="3 5">I ESC-2004</strain>
    </source>
</reference>
<organism evidence="3">
    <name type="scientific">Capitella teleta</name>
    <name type="common">Polychaete worm</name>
    <dbReference type="NCBI Taxonomy" id="283909"/>
    <lineage>
        <taxon>Eukaryota</taxon>
        <taxon>Metazoa</taxon>
        <taxon>Spiralia</taxon>
        <taxon>Lophotrochozoa</taxon>
        <taxon>Annelida</taxon>
        <taxon>Polychaeta</taxon>
        <taxon>Sedentaria</taxon>
        <taxon>Scolecida</taxon>
        <taxon>Capitellidae</taxon>
        <taxon>Capitella</taxon>
    </lineage>
</organism>
<gene>
    <name evidence="3" type="ORF">CAPTEDRAFT_225107</name>
</gene>
<sequence length="133" mass="15408">MKKVLIPIDWSDNAERAFDWYVYHLHRKGITVILSHFIEASKEKELREKQEKLQELQEVYENRLLQLKIEYLWLTGHGGSPGEFIVKTAHAEQVDMIIMGARGLCKIKKTILGSVSDYVIQKAKQPVLICKKS</sequence>
<reference evidence="4" key="3">
    <citation type="submission" date="2015-06" db="UniProtKB">
        <authorList>
            <consortium name="EnsemblMetazoa"/>
        </authorList>
    </citation>
    <scope>IDENTIFICATION</scope>
</reference>
<evidence type="ECO:0000313" key="5">
    <source>
        <dbReference type="Proteomes" id="UP000014760"/>
    </source>
</evidence>
<reference evidence="5" key="1">
    <citation type="submission" date="2012-12" db="EMBL/GenBank/DDBJ databases">
        <authorList>
            <person name="Hellsten U."/>
            <person name="Grimwood J."/>
            <person name="Chapman J.A."/>
            <person name="Shapiro H."/>
            <person name="Aerts A."/>
            <person name="Otillar R.P."/>
            <person name="Terry A.Y."/>
            <person name="Boore J.L."/>
            <person name="Simakov O."/>
            <person name="Marletaz F."/>
            <person name="Cho S.-J."/>
            <person name="Edsinger-Gonzales E."/>
            <person name="Havlak P."/>
            <person name="Kuo D.-H."/>
            <person name="Larsson T."/>
            <person name="Lv J."/>
            <person name="Arendt D."/>
            <person name="Savage R."/>
            <person name="Osoegawa K."/>
            <person name="de Jong P."/>
            <person name="Lindberg D.R."/>
            <person name="Seaver E.C."/>
            <person name="Weisblat D.A."/>
            <person name="Putnam N.H."/>
            <person name="Grigoriev I.V."/>
            <person name="Rokhsar D.S."/>
        </authorList>
    </citation>
    <scope>NUCLEOTIDE SEQUENCE</scope>
    <source>
        <strain evidence="5">I ESC-2004</strain>
    </source>
</reference>
<name>R7T995_CAPTE</name>
<dbReference type="EMBL" id="KB310993">
    <property type="protein sequence ID" value="ELT90274.1"/>
    <property type="molecule type" value="Genomic_DNA"/>
</dbReference>
<dbReference type="AlphaFoldDB" id="R7T995"/>
<feature type="domain" description="UspA" evidence="2">
    <location>
        <begin position="1"/>
        <end position="131"/>
    </location>
</feature>
<dbReference type="Pfam" id="PF00582">
    <property type="entry name" value="Usp"/>
    <property type="match status" value="1"/>
</dbReference>
<dbReference type="PANTHER" id="PTHR46989">
    <property type="entry name" value="USP DOMAIN-CONTAINING PROTEIN"/>
    <property type="match status" value="1"/>
</dbReference>
<dbReference type="CDD" id="cd23659">
    <property type="entry name" value="USP_At3g01520-like"/>
    <property type="match status" value="1"/>
</dbReference>
<keyword evidence="5" id="KW-1185">Reference proteome</keyword>
<dbReference type="PRINTS" id="PR01438">
    <property type="entry name" value="UNVRSLSTRESS"/>
</dbReference>
<dbReference type="EnsemblMetazoa" id="CapteT225107">
    <property type="protein sequence ID" value="CapteP225107"/>
    <property type="gene ID" value="CapteG225107"/>
</dbReference>
<dbReference type="STRING" id="283909.R7T995"/>